<keyword evidence="3" id="KW-1185">Reference proteome</keyword>
<proteinExistence type="predicted"/>
<feature type="compositionally biased region" description="Polar residues" evidence="1">
    <location>
        <begin position="165"/>
        <end position="180"/>
    </location>
</feature>
<sequence>MPRSETNTYDSGIFVVCSLLIEASGGESLDEIDEDGIAHFRLEFANLITRSAHAIVLAGKVQAKASNPKPKETLHRCPSGLIELSNYKKVVHYSFRMKQLSITNFFSNNEISISPQDASRTTTTISKQFEPSPTSEIIEPSTPHGFNYSKSPTPLEESVESATISLESENTISPESNTERPGNISVLDFDQRDGNEIELFLACSRQVFNERFNILGDDLDEINYDSEEDMDDYGEDLDDFSLFEERVVNVLKATTRCYMSDQWHEFIEMRTSTQ</sequence>
<evidence type="ECO:0000313" key="3">
    <source>
        <dbReference type="Proteomes" id="UP000297229"/>
    </source>
</evidence>
<feature type="region of interest" description="Disordered" evidence="1">
    <location>
        <begin position="165"/>
        <end position="184"/>
    </location>
</feature>
<name>A0A4Z1INJ5_9HELO</name>
<organism evidence="2 3">
    <name type="scientific">Botrytis elliptica</name>
    <dbReference type="NCBI Taxonomy" id="278938"/>
    <lineage>
        <taxon>Eukaryota</taxon>
        <taxon>Fungi</taxon>
        <taxon>Dikarya</taxon>
        <taxon>Ascomycota</taxon>
        <taxon>Pezizomycotina</taxon>
        <taxon>Leotiomycetes</taxon>
        <taxon>Helotiales</taxon>
        <taxon>Sclerotiniaceae</taxon>
        <taxon>Botrytis</taxon>
    </lineage>
</organism>
<reference evidence="2 3" key="1">
    <citation type="submission" date="2017-12" db="EMBL/GenBank/DDBJ databases">
        <title>Comparative genomics of Botrytis spp.</title>
        <authorList>
            <person name="Valero-Jimenez C.A."/>
            <person name="Tapia P."/>
            <person name="Veloso J."/>
            <person name="Silva-Moreno E."/>
            <person name="Staats M."/>
            <person name="Valdes J.H."/>
            <person name="Van Kan J.A.L."/>
        </authorList>
    </citation>
    <scope>NUCLEOTIDE SEQUENCE [LARGE SCALE GENOMIC DNA]</scope>
    <source>
        <strain evidence="2 3">Be9601</strain>
    </source>
</reference>
<dbReference type="AlphaFoldDB" id="A0A4Z1INJ5"/>
<accession>A0A4Z1INJ5</accession>
<evidence type="ECO:0000256" key="1">
    <source>
        <dbReference type="SAM" id="MobiDB-lite"/>
    </source>
</evidence>
<feature type="region of interest" description="Disordered" evidence="1">
    <location>
        <begin position="117"/>
        <end position="158"/>
    </location>
</feature>
<protein>
    <submittedName>
        <fullName evidence="2">Uncharacterized protein</fullName>
    </submittedName>
</protein>
<feature type="compositionally biased region" description="Polar residues" evidence="1">
    <location>
        <begin position="117"/>
        <end position="135"/>
    </location>
</feature>
<dbReference type="EMBL" id="PQXM01001299">
    <property type="protein sequence ID" value="TGO58267.1"/>
    <property type="molecule type" value="Genomic_DNA"/>
</dbReference>
<gene>
    <name evidence="2" type="ORF">BELL_1301g00020</name>
</gene>
<dbReference type="Proteomes" id="UP000297229">
    <property type="component" value="Unassembled WGS sequence"/>
</dbReference>
<evidence type="ECO:0000313" key="2">
    <source>
        <dbReference type="EMBL" id="TGO58267.1"/>
    </source>
</evidence>
<comment type="caution">
    <text evidence="2">The sequence shown here is derived from an EMBL/GenBank/DDBJ whole genome shotgun (WGS) entry which is preliminary data.</text>
</comment>